<comment type="caution">
    <text evidence="13">The sequence shown here is derived from an EMBL/GenBank/DDBJ whole genome shotgun (WGS) entry which is preliminary data.</text>
</comment>
<accession>A0AA37KUR9</accession>
<dbReference type="Gene3D" id="3.20.20.80">
    <property type="entry name" value="Glycosidases"/>
    <property type="match status" value="1"/>
</dbReference>
<evidence type="ECO:0000313" key="14">
    <source>
        <dbReference type="Proteomes" id="UP001055105"/>
    </source>
</evidence>
<gene>
    <name evidence="13" type="ORF">CE91St16_15390</name>
</gene>
<dbReference type="SUPFAM" id="SSF51445">
    <property type="entry name" value="(Trans)glycosidases"/>
    <property type="match status" value="1"/>
</dbReference>
<dbReference type="SUPFAM" id="SSF49785">
    <property type="entry name" value="Galactose-binding domain-like"/>
    <property type="match status" value="1"/>
</dbReference>
<keyword evidence="11" id="KW-0732">Signal</keyword>
<dbReference type="RefSeq" id="WP_244076355.1">
    <property type="nucleotide sequence ID" value="NZ_AP025581.1"/>
</dbReference>
<dbReference type="AlphaFoldDB" id="A0AA37KUR9"/>
<evidence type="ECO:0000256" key="4">
    <source>
        <dbReference type="ARBA" id="ARBA00011245"/>
    </source>
</evidence>
<dbReference type="PANTHER" id="PTHR46323:SF2">
    <property type="entry name" value="BETA-GALACTOSIDASE"/>
    <property type="match status" value="1"/>
</dbReference>
<keyword evidence="8 10" id="KW-0326">Glycosidase</keyword>
<evidence type="ECO:0000256" key="3">
    <source>
        <dbReference type="ARBA" id="ARBA00007401"/>
    </source>
</evidence>
<dbReference type="SUPFAM" id="SSF74650">
    <property type="entry name" value="Galactose mutarotase-like"/>
    <property type="match status" value="1"/>
</dbReference>
<protein>
    <recommendedName>
        <fullName evidence="5 10">Beta-galactosidase</fullName>
        <ecNumber evidence="5 10">3.2.1.23</ecNumber>
    </recommendedName>
    <alternativeName>
        <fullName evidence="9 10">Lactase</fullName>
    </alternativeName>
</protein>
<reference evidence="13" key="1">
    <citation type="submission" date="2022-01" db="EMBL/GenBank/DDBJ databases">
        <title>Novel bile acid biosynthetic pathways are enriched in the microbiome of centenarians.</title>
        <authorList>
            <person name="Sato Y."/>
            <person name="Atarashi K."/>
            <person name="Plichta R.D."/>
            <person name="Arai Y."/>
            <person name="Sasajima S."/>
            <person name="Kearney M.S."/>
            <person name="Suda W."/>
            <person name="Takeshita K."/>
            <person name="Sasaki T."/>
            <person name="Okamoto S."/>
            <person name="Skelly N.A."/>
            <person name="Okamura Y."/>
            <person name="Vlamakis H."/>
            <person name="Li Y."/>
            <person name="Tanoue T."/>
            <person name="Takei H."/>
            <person name="Nittono H."/>
            <person name="Narushima S."/>
            <person name="Irie J."/>
            <person name="Itoh H."/>
            <person name="Moriya K."/>
            <person name="Sugiura Y."/>
            <person name="Suematsu M."/>
            <person name="Moritoki N."/>
            <person name="Shibata S."/>
            <person name="Littman R.D."/>
            <person name="Fischbach A.M."/>
            <person name="Uwamino Y."/>
            <person name="Inoue T."/>
            <person name="Honda A."/>
            <person name="Hattori M."/>
            <person name="Murai T."/>
            <person name="Xavier J.R."/>
            <person name="Hirose N."/>
            <person name="Honda K."/>
        </authorList>
    </citation>
    <scope>NUCLEOTIDE SEQUENCE</scope>
    <source>
        <strain evidence="13">CE91-St16</strain>
    </source>
</reference>
<dbReference type="Pfam" id="PF02836">
    <property type="entry name" value="Glyco_hydro_2_C"/>
    <property type="match status" value="1"/>
</dbReference>
<dbReference type="Pfam" id="PF16353">
    <property type="entry name" value="LacZ_4"/>
    <property type="match status" value="1"/>
</dbReference>
<dbReference type="InterPro" id="IPR023232">
    <property type="entry name" value="Glyco_hydro_2_AS"/>
</dbReference>
<dbReference type="InterPro" id="IPR006102">
    <property type="entry name" value="Ig-like_GH2"/>
</dbReference>
<dbReference type="Pfam" id="PF00703">
    <property type="entry name" value="Glyco_hydro_2"/>
    <property type="match status" value="1"/>
</dbReference>
<dbReference type="GO" id="GO:0030246">
    <property type="term" value="F:carbohydrate binding"/>
    <property type="evidence" value="ECO:0007669"/>
    <property type="project" value="InterPro"/>
</dbReference>
<dbReference type="Gene3D" id="2.70.98.10">
    <property type="match status" value="1"/>
</dbReference>
<name>A0AA37KUR9_9BACT</name>
<evidence type="ECO:0000256" key="6">
    <source>
        <dbReference type="ARBA" id="ARBA00022801"/>
    </source>
</evidence>
<feature type="chain" id="PRO_5041382876" description="Beta-galactosidase" evidence="11">
    <location>
        <begin position="21"/>
        <end position="1017"/>
    </location>
</feature>
<dbReference type="Proteomes" id="UP001055105">
    <property type="component" value="Unassembled WGS sequence"/>
</dbReference>
<dbReference type="InterPro" id="IPR013783">
    <property type="entry name" value="Ig-like_fold"/>
</dbReference>
<dbReference type="GO" id="GO:0005990">
    <property type="term" value="P:lactose catabolic process"/>
    <property type="evidence" value="ECO:0007669"/>
    <property type="project" value="TreeGrafter"/>
</dbReference>
<feature type="domain" description="Beta galactosidase small chain/" evidence="12">
    <location>
        <begin position="738"/>
        <end position="1013"/>
    </location>
</feature>
<dbReference type="Pfam" id="PF02837">
    <property type="entry name" value="Glyco_hydro_2_N"/>
    <property type="match status" value="1"/>
</dbReference>
<dbReference type="InterPro" id="IPR006101">
    <property type="entry name" value="Glyco_hydro_2"/>
</dbReference>
<dbReference type="SMART" id="SM01038">
    <property type="entry name" value="Bgal_small_N"/>
    <property type="match status" value="1"/>
</dbReference>
<comment type="similarity">
    <text evidence="3 10">Belongs to the glycosyl hydrolase 2 family.</text>
</comment>
<dbReference type="GO" id="GO:0004565">
    <property type="term" value="F:beta-galactosidase activity"/>
    <property type="evidence" value="ECO:0007669"/>
    <property type="project" value="UniProtKB-EC"/>
</dbReference>
<dbReference type="Gene3D" id="2.60.120.260">
    <property type="entry name" value="Galactose-binding domain-like"/>
    <property type="match status" value="1"/>
</dbReference>
<keyword evidence="6 10" id="KW-0378">Hydrolase</keyword>
<evidence type="ECO:0000256" key="10">
    <source>
        <dbReference type="RuleBase" id="RU361154"/>
    </source>
</evidence>
<comment type="subunit">
    <text evidence="4">Monomer.</text>
</comment>
<evidence type="ECO:0000256" key="5">
    <source>
        <dbReference type="ARBA" id="ARBA00012756"/>
    </source>
</evidence>
<evidence type="ECO:0000256" key="1">
    <source>
        <dbReference type="ARBA" id="ARBA00001412"/>
    </source>
</evidence>
<dbReference type="InterPro" id="IPR023230">
    <property type="entry name" value="Glyco_hydro_2_CS"/>
</dbReference>
<dbReference type="InterPro" id="IPR014718">
    <property type="entry name" value="GH-type_carb-bd"/>
</dbReference>
<dbReference type="InterPro" id="IPR036156">
    <property type="entry name" value="Beta-gal/glucu_dom_sf"/>
</dbReference>
<evidence type="ECO:0000259" key="12">
    <source>
        <dbReference type="SMART" id="SM01038"/>
    </source>
</evidence>
<evidence type="ECO:0000256" key="11">
    <source>
        <dbReference type="SAM" id="SignalP"/>
    </source>
</evidence>
<dbReference type="Pfam" id="PF02929">
    <property type="entry name" value="Bgal_small_N"/>
    <property type="match status" value="1"/>
</dbReference>
<organism evidence="13 14">
    <name type="scientific">Alistipes finegoldii</name>
    <dbReference type="NCBI Taxonomy" id="214856"/>
    <lineage>
        <taxon>Bacteria</taxon>
        <taxon>Pseudomonadati</taxon>
        <taxon>Bacteroidota</taxon>
        <taxon>Bacteroidia</taxon>
        <taxon>Bacteroidales</taxon>
        <taxon>Rikenellaceae</taxon>
        <taxon>Alistipes</taxon>
    </lineage>
</organism>
<dbReference type="SUPFAM" id="SSF49303">
    <property type="entry name" value="beta-Galactosidase/glucuronidase domain"/>
    <property type="match status" value="2"/>
</dbReference>
<dbReference type="InterPro" id="IPR006104">
    <property type="entry name" value="Glyco_hydro_2_N"/>
</dbReference>
<evidence type="ECO:0000313" key="13">
    <source>
        <dbReference type="EMBL" id="GKI18631.1"/>
    </source>
</evidence>
<evidence type="ECO:0000256" key="2">
    <source>
        <dbReference type="ARBA" id="ARBA00001913"/>
    </source>
</evidence>
<dbReference type="FunFam" id="3.20.20.80:FF:000121">
    <property type="entry name" value="Beta-galactosidase"/>
    <property type="match status" value="1"/>
</dbReference>
<dbReference type="Gene3D" id="2.60.40.10">
    <property type="entry name" value="Immunoglobulins"/>
    <property type="match status" value="2"/>
</dbReference>
<dbReference type="EC" id="3.2.1.23" evidence="5 10"/>
<evidence type="ECO:0000256" key="9">
    <source>
        <dbReference type="ARBA" id="ARBA00032230"/>
    </source>
</evidence>
<dbReference type="PRINTS" id="PR00132">
    <property type="entry name" value="GLHYDRLASE2"/>
</dbReference>
<keyword evidence="7" id="KW-0106">Calcium</keyword>
<dbReference type="InterPro" id="IPR008979">
    <property type="entry name" value="Galactose-bd-like_sf"/>
</dbReference>
<comment type="cofactor">
    <cofactor evidence="2">
        <name>Ca(2+)</name>
        <dbReference type="ChEBI" id="CHEBI:29108"/>
    </cofactor>
</comment>
<dbReference type="PROSITE" id="PS00719">
    <property type="entry name" value="GLYCOSYL_HYDROL_F2_1"/>
    <property type="match status" value="1"/>
</dbReference>
<evidence type="ECO:0000256" key="8">
    <source>
        <dbReference type="ARBA" id="ARBA00023295"/>
    </source>
</evidence>
<feature type="signal peptide" evidence="11">
    <location>
        <begin position="1"/>
        <end position="20"/>
    </location>
</feature>
<sequence>MKKTLLILAAALSGALAASAQTGREWQDPAVNEINRLPMHSTFAAGESMPLDGVWKFHWVRNASERPSGIWQVDYDDASWGAMPVPGMWELNGYGDPLYVNIGYAWRGNFENDPPHVPDAENHVGSYRHTFEVPASWSGKDIFLSIGSATSNVYVWINGRFVGYSEDSKLAAEFDVTKFVKPGENLIALQMFRWSDGTYLEDQDFWRFSGIARGVTLTARDKAHLKDVRITPTLDADYRDAQLHVEVETTPRVKSVGLTLLDAAGRAVAEQQIRPAGGKAGYVFEVADPAKWSAETPNLYTLRIAVSDGRNVTETVTQPVGFRSVEIRNAQLLVNGQPVLIKGADRHEMDPIGGYVVSRERMIEDIRIMKEMNINAVRTSHYPNDPQWYELCDEYGIYVVDEANVESHGMGYGEETLAKVPAFAQAHMERNQRMVLRDKNHPSVIVWSMGNEAGMGPNFEACYRWIKDYDASRPVHYERAVYDRDGAFTDIICPMYWDYAQCEKYLKNNPSKPLIQCEYAHAMGNSMGGLDHYWKLVRQYPSYQGGFIWDFVDQGLARYEKNGRVSFLYGGDFNNYDATDNSFNCNGIIAPDRTWHPHAYEVKRQYQNIWTELLDPAQGRVEVYNENFFVGLDDYELTWELVADGRVVKAGRIGELDVAPRQRRTYALGFTSADFCPQAKELLVNVAYKLKNKRPLLDIGHTAAQQQFVVREYDCKAGFGLAASERPVEVTAWERGTRVAGQTWEMFFSRDGFLCAYDVDGRALMAEGAELRPQFWRAPTENDLGAKLDRKLAVWKNPELKLTKFDAGVKDGVAVVEALYELPAVKATLALTYRINGAGEMEVTERMTAGKSAKVPNLLRYGMTLTMPARYGRVIYYGRGEHENYADRLSSADLGLYEQRVADQYHDEYVRPQESGTKSDVRWWTVADSSGTGLTILSDAPFSASALPYATADLDVSNFPPQQHSGTLTARDATFVNFDLRQSGLGCIDSWGQLPEERFRVPYGDYTFRFLLRPTIK</sequence>
<dbReference type="InterPro" id="IPR006103">
    <property type="entry name" value="Glyco_hydro_2_cat"/>
</dbReference>
<dbReference type="EMBL" id="BQOL01000001">
    <property type="protein sequence ID" value="GKI18631.1"/>
    <property type="molecule type" value="Genomic_DNA"/>
</dbReference>
<evidence type="ECO:0000256" key="7">
    <source>
        <dbReference type="ARBA" id="ARBA00022837"/>
    </source>
</evidence>
<dbReference type="PANTHER" id="PTHR46323">
    <property type="entry name" value="BETA-GALACTOSIDASE"/>
    <property type="match status" value="1"/>
</dbReference>
<dbReference type="InterPro" id="IPR032312">
    <property type="entry name" value="LacZ_4"/>
</dbReference>
<dbReference type="InterPro" id="IPR011013">
    <property type="entry name" value="Gal_mutarotase_sf_dom"/>
</dbReference>
<comment type="catalytic activity">
    <reaction evidence="1 10">
        <text>Hydrolysis of terminal non-reducing beta-D-galactose residues in beta-D-galactosides.</text>
        <dbReference type="EC" id="3.2.1.23"/>
    </reaction>
</comment>
<dbReference type="GO" id="GO:0009341">
    <property type="term" value="C:beta-galactosidase complex"/>
    <property type="evidence" value="ECO:0007669"/>
    <property type="project" value="InterPro"/>
</dbReference>
<dbReference type="InterPro" id="IPR017853">
    <property type="entry name" value="GH"/>
</dbReference>
<dbReference type="InterPro" id="IPR050347">
    <property type="entry name" value="Bact_Beta-galactosidase"/>
</dbReference>
<dbReference type="InterPro" id="IPR004199">
    <property type="entry name" value="B-gal_small/dom_5"/>
</dbReference>
<proteinExistence type="inferred from homology"/>
<dbReference type="PROSITE" id="PS00608">
    <property type="entry name" value="GLYCOSYL_HYDROL_F2_2"/>
    <property type="match status" value="1"/>
</dbReference>